<comment type="similarity">
    <text evidence="1">Belongs to the PspA/Vipp/IM30 family.</text>
</comment>
<reference evidence="4" key="1">
    <citation type="submission" date="2020-06" db="EMBL/GenBank/DDBJ databases">
        <authorList>
            <consortium name="Plant Systems Biology data submission"/>
        </authorList>
    </citation>
    <scope>NUCLEOTIDE SEQUENCE</scope>
    <source>
        <strain evidence="4">D6</strain>
    </source>
</reference>
<evidence type="ECO:0000256" key="1">
    <source>
        <dbReference type="ARBA" id="ARBA00043985"/>
    </source>
</evidence>
<feature type="chain" id="PRO_5040470637" evidence="3">
    <location>
        <begin position="26"/>
        <end position="317"/>
    </location>
</feature>
<evidence type="ECO:0000313" key="5">
    <source>
        <dbReference type="Proteomes" id="UP001153069"/>
    </source>
</evidence>
<organism evidence="4 5">
    <name type="scientific">Seminavis robusta</name>
    <dbReference type="NCBI Taxonomy" id="568900"/>
    <lineage>
        <taxon>Eukaryota</taxon>
        <taxon>Sar</taxon>
        <taxon>Stramenopiles</taxon>
        <taxon>Ochrophyta</taxon>
        <taxon>Bacillariophyta</taxon>
        <taxon>Bacillariophyceae</taxon>
        <taxon>Bacillariophycidae</taxon>
        <taxon>Naviculales</taxon>
        <taxon>Naviculaceae</taxon>
        <taxon>Seminavis</taxon>
    </lineage>
</organism>
<accession>A0A9N8DPW0</accession>
<feature type="coiled-coil region" evidence="2">
    <location>
        <begin position="177"/>
        <end position="251"/>
    </location>
</feature>
<dbReference type="PANTHER" id="PTHR31088">
    <property type="entry name" value="MEMBRANE-ASSOCIATED PROTEIN VIPP1, CHLOROPLASTIC"/>
    <property type="match status" value="1"/>
</dbReference>
<dbReference type="InterPro" id="IPR007157">
    <property type="entry name" value="PspA_VIPP1"/>
</dbReference>
<keyword evidence="5" id="KW-1185">Reference proteome</keyword>
<keyword evidence="3" id="KW-0732">Signal</keyword>
<dbReference type="EMBL" id="CAICTM010000269">
    <property type="protein sequence ID" value="CAB9506542.1"/>
    <property type="molecule type" value="Genomic_DNA"/>
</dbReference>
<dbReference type="OrthoDB" id="434485at2759"/>
<sequence>MKLSVTSSLSPIVLSFICHGAVVQGFVPVSGPIAAKTTYVPGINSVTAGPRTRAAHTSLAMQGNLFDRFVRVFNANVNKIVSGLEDPEKVIVQAVDDMQTDLVKIRQTYAETTARQRRLQRQKDQADADGEAWYVRANLALRKGNEGLAREALGRRQAFVDKSMALENQLETQRLASDKMYDAMMSLENKIKEATSKKEQLIARARTAKSMQQVNDMLSGLGGGKNSMSAFTRMEEKVEALEAAAEASTDLTLIPDMSMESEFRLLEQSSEVENELRKMKADLKMLSPSAAASKDIGITMPERKRVTIPVGRGANFN</sequence>
<protein>
    <submittedName>
        <fullName evidence="4">Membrane-associated 30 kDa protein, chloroplastic</fullName>
    </submittedName>
</protein>
<dbReference type="PANTHER" id="PTHR31088:SF6">
    <property type="entry name" value="PHAGE SHOCK PROTEIN A"/>
    <property type="match status" value="1"/>
</dbReference>
<evidence type="ECO:0000256" key="3">
    <source>
        <dbReference type="SAM" id="SignalP"/>
    </source>
</evidence>
<evidence type="ECO:0000256" key="2">
    <source>
        <dbReference type="SAM" id="Coils"/>
    </source>
</evidence>
<dbReference type="Proteomes" id="UP001153069">
    <property type="component" value="Unassembled WGS sequence"/>
</dbReference>
<gene>
    <name evidence="4" type="ORF">SEMRO_270_G104310.1</name>
</gene>
<keyword evidence="2" id="KW-0175">Coiled coil</keyword>
<dbReference type="Pfam" id="PF04012">
    <property type="entry name" value="PspA_IM30"/>
    <property type="match status" value="1"/>
</dbReference>
<dbReference type="AlphaFoldDB" id="A0A9N8DPW0"/>
<evidence type="ECO:0000313" key="4">
    <source>
        <dbReference type="EMBL" id="CAB9506542.1"/>
    </source>
</evidence>
<proteinExistence type="inferred from homology"/>
<name>A0A9N8DPW0_9STRA</name>
<comment type="caution">
    <text evidence="4">The sequence shown here is derived from an EMBL/GenBank/DDBJ whole genome shotgun (WGS) entry which is preliminary data.</text>
</comment>
<feature type="signal peptide" evidence="3">
    <location>
        <begin position="1"/>
        <end position="25"/>
    </location>
</feature>